<gene>
    <name evidence="6" type="primary">COMT1_5</name>
    <name evidence="6" type="ORF">CK203_103932</name>
</gene>
<dbReference type="EMBL" id="QGNW01001979">
    <property type="protein sequence ID" value="RVW26854.1"/>
    <property type="molecule type" value="Genomic_DNA"/>
</dbReference>
<reference evidence="6 7" key="1">
    <citation type="journal article" date="2018" name="PLoS Genet.">
        <title>Population sequencing reveals clonal diversity and ancestral inbreeding in the grapevine cultivar Chardonnay.</title>
        <authorList>
            <person name="Roach M.J."/>
            <person name="Johnson D.L."/>
            <person name="Bohlmann J."/>
            <person name="van Vuuren H.J."/>
            <person name="Jones S.J."/>
            <person name="Pretorius I.S."/>
            <person name="Schmidt S.A."/>
            <person name="Borneman A.R."/>
        </authorList>
    </citation>
    <scope>NUCLEOTIDE SEQUENCE [LARGE SCALE GENOMIC DNA]</scope>
    <source>
        <strain evidence="7">cv. Chardonnay</strain>
        <tissue evidence="6">Leaf</tissue>
    </source>
</reference>
<dbReference type="SUPFAM" id="SSF53335">
    <property type="entry name" value="S-adenosyl-L-methionine-dependent methyltransferases"/>
    <property type="match status" value="1"/>
</dbReference>
<keyword evidence="1 6" id="KW-0489">Methyltransferase</keyword>
<dbReference type="GO" id="GO:0008171">
    <property type="term" value="F:O-methyltransferase activity"/>
    <property type="evidence" value="ECO:0007669"/>
    <property type="project" value="InterPro"/>
</dbReference>
<protein>
    <submittedName>
        <fullName evidence="6">Caffeic acid 3-O-methyltransferase</fullName>
    </submittedName>
</protein>
<dbReference type="Pfam" id="PF00891">
    <property type="entry name" value="Methyltransf_2"/>
    <property type="match status" value="1"/>
</dbReference>
<keyword evidence="4" id="KW-0812">Transmembrane</keyword>
<dbReference type="Proteomes" id="UP000288805">
    <property type="component" value="Unassembled WGS sequence"/>
</dbReference>
<sequence length="157" mass="17514">MKRILQIYKGFEGLKVLVDVGGGIGVTLASSLLSVEHVGGDMFESVHKGDAIFMKWILHDRSDEHCLKLLTNCFEALPDNEKVIIVESILHMAPKNTVSTNIPFEQDLLMLAQNPGGKERTQKEYETLAIKSGFFGCMVICSVYNSWVMEFPKTAHP</sequence>
<feature type="transmembrane region" description="Helical" evidence="4">
    <location>
        <begin position="128"/>
        <end position="147"/>
    </location>
</feature>
<comment type="caution">
    <text evidence="6">The sequence shown here is derived from an EMBL/GenBank/DDBJ whole genome shotgun (WGS) entry which is preliminary data.</text>
</comment>
<dbReference type="Gene3D" id="3.40.50.150">
    <property type="entry name" value="Vaccinia Virus protein VP39"/>
    <property type="match status" value="1"/>
</dbReference>
<evidence type="ECO:0000256" key="1">
    <source>
        <dbReference type="ARBA" id="ARBA00022603"/>
    </source>
</evidence>
<evidence type="ECO:0000256" key="3">
    <source>
        <dbReference type="ARBA" id="ARBA00022691"/>
    </source>
</evidence>
<evidence type="ECO:0000313" key="6">
    <source>
        <dbReference type="EMBL" id="RVW26854.1"/>
    </source>
</evidence>
<dbReference type="InterPro" id="IPR001077">
    <property type="entry name" value="COMT_C"/>
</dbReference>
<feature type="domain" description="O-methyltransferase C-terminal" evidence="5">
    <location>
        <begin position="34"/>
        <end position="134"/>
    </location>
</feature>
<keyword evidence="3" id="KW-0949">S-adenosyl-L-methionine</keyword>
<dbReference type="InterPro" id="IPR016461">
    <property type="entry name" value="COMT-like"/>
</dbReference>
<dbReference type="AlphaFoldDB" id="A0A438CUH2"/>
<accession>A0A438CUH2</accession>
<dbReference type="PROSITE" id="PS51683">
    <property type="entry name" value="SAM_OMT_II"/>
    <property type="match status" value="1"/>
</dbReference>
<dbReference type="PANTHER" id="PTHR11746">
    <property type="entry name" value="O-METHYLTRANSFERASE"/>
    <property type="match status" value="1"/>
</dbReference>
<proteinExistence type="predicted"/>
<organism evidence="6 7">
    <name type="scientific">Vitis vinifera</name>
    <name type="common">Grape</name>
    <dbReference type="NCBI Taxonomy" id="29760"/>
    <lineage>
        <taxon>Eukaryota</taxon>
        <taxon>Viridiplantae</taxon>
        <taxon>Streptophyta</taxon>
        <taxon>Embryophyta</taxon>
        <taxon>Tracheophyta</taxon>
        <taxon>Spermatophyta</taxon>
        <taxon>Magnoliopsida</taxon>
        <taxon>eudicotyledons</taxon>
        <taxon>Gunneridae</taxon>
        <taxon>Pentapetalae</taxon>
        <taxon>rosids</taxon>
        <taxon>Vitales</taxon>
        <taxon>Vitaceae</taxon>
        <taxon>Viteae</taxon>
        <taxon>Vitis</taxon>
    </lineage>
</organism>
<dbReference type="InterPro" id="IPR029063">
    <property type="entry name" value="SAM-dependent_MTases_sf"/>
</dbReference>
<keyword evidence="4" id="KW-1133">Transmembrane helix</keyword>
<dbReference type="GO" id="GO:0032259">
    <property type="term" value="P:methylation"/>
    <property type="evidence" value="ECO:0007669"/>
    <property type="project" value="UniProtKB-KW"/>
</dbReference>
<name>A0A438CUH2_VITVI</name>
<evidence type="ECO:0000313" key="7">
    <source>
        <dbReference type="Proteomes" id="UP000288805"/>
    </source>
</evidence>
<evidence type="ECO:0000256" key="2">
    <source>
        <dbReference type="ARBA" id="ARBA00022679"/>
    </source>
</evidence>
<evidence type="ECO:0000259" key="5">
    <source>
        <dbReference type="Pfam" id="PF00891"/>
    </source>
</evidence>
<keyword evidence="4" id="KW-0472">Membrane</keyword>
<evidence type="ECO:0000256" key="4">
    <source>
        <dbReference type="SAM" id="Phobius"/>
    </source>
</evidence>
<keyword evidence="2 6" id="KW-0808">Transferase</keyword>